<organism evidence="2 3">
    <name type="scientific">Nocardioides panacihumi</name>
    <dbReference type="NCBI Taxonomy" id="400774"/>
    <lineage>
        <taxon>Bacteria</taxon>
        <taxon>Bacillati</taxon>
        <taxon>Actinomycetota</taxon>
        <taxon>Actinomycetes</taxon>
        <taxon>Propionibacteriales</taxon>
        <taxon>Nocardioidaceae</taxon>
        <taxon>Nocardioides</taxon>
    </lineage>
</organism>
<evidence type="ECO:0000256" key="1">
    <source>
        <dbReference type="SAM" id="SignalP"/>
    </source>
</evidence>
<reference evidence="3" key="1">
    <citation type="journal article" date="2019" name="Int. J. Syst. Evol. Microbiol.">
        <title>The Global Catalogue of Microorganisms (GCM) 10K type strain sequencing project: providing services to taxonomists for standard genome sequencing and annotation.</title>
        <authorList>
            <consortium name="The Broad Institute Genomics Platform"/>
            <consortium name="The Broad Institute Genome Sequencing Center for Infectious Disease"/>
            <person name="Wu L."/>
            <person name="Ma J."/>
        </authorList>
    </citation>
    <scope>NUCLEOTIDE SEQUENCE [LARGE SCALE GENOMIC DNA]</scope>
    <source>
        <strain evidence="3">JCM 15309</strain>
    </source>
</reference>
<feature type="signal peptide" evidence="1">
    <location>
        <begin position="1"/>
        <end position="30"/>
    </location>
</feature>
<keyword evidence="1" id="KW-0732">Signal</keyword>
<name>A0ABP5CGU8_9ACTN</name>
<dbReference type="Gene3D" id="1.50.10.20">
    <property type="match status" value="1"/>
</dbReference>
<dbReference type="InterPro" id="IPR008930">
    <property type="entry name" value="Terpenoid_cyclase/PrenylTrfase"/>
</dbReference>
<feature type="chain" id="PRO_5045077094" description="Terpene cyclase/mutase family protein" evidence="1">
    <location>
        <begin position="31"/>
        <end position="530"/>
    </location>
</feature>
<protein>
    <recommendedName>
        <fullName evidence="4">Terpene cyclase/mutase family protein</fullName>
    </recommendedName>
</protein>
<dbReference type="RefSeq" id="WP_344045161.1">
    <property type="nucleotide sequence ID" value="NZ_BAAAPB010000002.1"/>
</dbReference>
<sequence length="530" mass="53432">MQSTTRRLGTALTGAALALGALAVTPSVHAATAHDTVPLEQSIGWMTGRLTDGALSTQYGADYSTTGYLAEALQSVGGHSTELAPILHALETHVDEQIHGFVGGTDVYAGSAAKLAAIVQTAGDDPTNVDGTDLIQVLEGQVGTTGRTFDTSPYGDFANTIGQAYAVRALTTATSTKAAAATDFLLDQQCPAGWFRLGFSASSATDQSCAADATSKPDPDATSFVLLELAPLADGNAKIARSIGRAESWLAGRQRADGSFGGGTSTEGSNANSTGLAGWALGQLGHTSVAEAAATWLRTMQAHELSSCPTALSGQTGALAYDAAALAAGRTSGVSDSYQWQLAAAQALPALKWLPVATGHAALTGPRGFQPGGARATYRVAGAAPAETLCLAVGSAKHAFTAGTDGAAALGVSLPAATTTLPFSLTTAGGVAATGTTKVLGAARPSITLSRTRLARGATLTVRISGLAAGEDVTLKLGKRVVRTGLAGGSGAFTARVKLTRGLVKPGKVKVTVVGQFANRTNAKTIRVVR</sequence>
<gene>
    <name evidence="2" type="ORF">GCM10009798_24860</name>
</gene>
<evidence type="ECO:0000313" key="3">
    <source>
        <dbReference type="Proteomes" id="UP001500571"/>
    </source>
</evidence>
<evidence type="ECO:0000313" key="2">
    <source>
        <dbReference type="EMBL" id="GAA1963798.1"/>
    </source>
</evidence>
<dbReference type="SUPFAM" id="SSF48239">
    <property type="entry name" value="Terpenoid cyclases/Protein prenyltransferases"/>
    <property type="match status" value="1"/>
</dbReference>
<accession>A0ABP5CGU8</accession>
<dbReference type="EMBL" id="BAAAPB010000002">
    <property type="protein sequence ID" value="GAA1963798.1"/>
    <property type="molecule type" value="Genomic_DNA"/>
</dbReference>
<comment type="caution">
    <text evidence="2">The sequence shown here is derived from an EMBL/GenBank/DDBJ whole genome shotgun (WGS) entry which is preliminary data.</text>
</comment>
<keyword evidence="3" id="KW-1185">Reference proteome</keyword>
<dbReference type="Proteomes" id="UP001500571">
    <property type="component" value="Unassembled WGS sequence"/>
</dbReference>
<proteinExistence type="predicted"/>
<evidence type="ECO:0008006" key="4">
    <source>
        <dbReference type="Google" id="ProtNLM"/>
    </source>
</evidence>